<keyword evidence="1" id="KW-0889">Transcription antitermination</keyword>
<dbReference type="Pfam" id="PF02357">
    <property type="entry name" value="NusG"/>
    <property type="match status" value="1"/>
</dbReference>
<feature type="domain" description="NusG-like N-terminal" evidence="4">
    <location>
        <begin position="9"/>
        <end position="107"/>
    </location>
</feature>
<dbReference type="AlphaFoldDB" id="A0A1H1GMG3"/>
<dbReference type="InterPro" id="IPR006645">
    <property type="entry name" value="NGN-like_dom"/>
</dbReference>
<protein>
    <submittedName>
        <fullName evidence="6">Transcription/translation regulatory transformer protein RfaH</fullName>
    </submittedName>
    <submittedName>
        <fullName evidence="5">Transcriptional antiterminator RfaH</fullName>
    </submittedName>
</protein>
<reference evidence="6 8" key="2">
    <citation type="submission" date="2019-06" db="EMBL/GenBank/DDBJ databases">
        <title>Pseudomonas bimorpha sp. nov. isolated from bovine raw milk and skim milk concentrate.</title>
        <authorList>
            <person name="Hofmann K."/>
            <person name="Huptas C."/>
            <person name="Doll E."/>
            <person name="Scherer S."/>
            <person name="Wenning M."/>
        </authorList>
    </citation>
    <scope>NUCLEOTIDE SEQUENCE [LARGE SCALE GENOMIC DNA]</scope>
    <source>
        <strain evidence="6 8">DSM 17515</strain>
    </source>
</reference>
<dbReference type="EMBL" id="VFES01000038">
    <property type="protein sequence ID" value="TWR53087.1"/>
    <property type="molecule type" value="Genomic_DNA"/>
</dbReference>
<dbReference type="CDD" id="cd06091">
    <property type="entry name" value="KOW_NusG"/>
    <property type="match status" value="1"/>
</dbReference>
<evidence type="ECO:0000259" key="4">
    <source>
        <dbReference type="SMART" id="SM00738"/>
    </source>
</evidence>
<comment type="caution">
    <text evidence="6">The sequence shown here is derived from an EMBL/GenBank/DDBJ whole genome shotgun (WGS) entry which is preliminary data.</text>
</comment>
<reference evidence="5 7" key="1">
    <citation type="submission" date="2016-10" db="EMBL/GenBank/DDBJ databases">
        <authorList>
            <person name="Varghese N."/>
            <person name="Submissions S."/>
        </authorList>
    </citation>
    <scope>NUCLEOTIDE SEQUENCE [LARGE SCALE GENOMIC DNA]</scope>
    <source>
        <strain evidence="5 7">BS2976</strain>
    </source>
</reference>
<dbReference type="RefSeq" id="WP_090403239.1">
    <property type="nucleotide sequence ID" value="NZ_FNKM01000002.1"/>
</dbReference>
<name>A0A1H1GMG3_9PSED</name>
<dbReference type="GO" id="GO:0006354">
    <property type="term" value="P:DNA-templated transcription elongation"/>
    <property type="evidence" value="ECO:0007669"/>
    <property type="project" value="InterPro"/>
</dbReference>
<dbReference type="EMBL" id="FNKM01000002">
    <property type="protein sequence ID" value="SDR14283.1"/>
    <property type="molecule type" value="Genomic_DNA"/>
</dbReference>
<proteinExistence type="predicted"/>
<dbReference type="PANTHER" id="PTHR30265">
    <property type="entry name" value="RHO-INTERACTING TRANSCRIPTION TERMINATION FACTOR NUSG"/>
    <property type="match status" value="1"/>
</dbReference>
<dbReference type="InterPro" id="IPR043425">
    <property type="entry name" value="NusG-like"/>
</dbReference>
<keyword evidence="2" id="KW-0805">Transcription regulation</keyword>
<dbReference type="SUPFAM" id="SSF82679">
    <property type="entry name" value="N-utilization substance G protein NusG, N-terminal domain"/>
    <property type="match status" value="1"/>
</dbReference>
<dbReference type="NCBIfam" id="NF006534">
    <property type="entry name" value="PRK09014.1"/>
    <property type="match status" value="1"/>
</dbReference>
<dbReference type="InterPro" id="IPR008991">
    <property type="entry name" value="Translation_prot_SH3-like_sf"/>
</dbReference>
<sequence length="174" mass="19904">MTINTAHAAKTWYLVQCKARQDERAEEHLRRQGYTCFRSTYKRERQVKGQRRIISESLFPGYLFIQLSLHVSWSPLRSTRGVSRIVAFGGHPLPVSDTLVNELQERDHPTIAITLLQPGENVRISDGPFAELEAVFLAMEGDERVVLLMNFLQRKQQISLPLAGISRLPRNAHL</sequence>
<keyword evidence="3" id="KW-0804">Transcription</keyword>
<dbReference type="Proteomes" id="UP000317267">
    <property type="component" value="Unassembled WGS sequence"/>
</dbReference>
<evidence type="ECO:0000313" key="5">
    <source>
        <dbReference type="EMBL" id="SDR14283.1"/>
    </source>
</evidence>
<organism evidence="6 8">
    <name type="scientific">Pseudomonas grimontii</name>
    <dbReference type="NCBI Taxonomy" id="129847"/>
    <lineage>
        <taxon>Bacteria</taxon>
        <taxon>Pseudomonadati</taxon>
        <taxon>Pseudomonadota</taxon>
        <taxon>Gammaproteobacteria</taxon>
        <taxon>Pseudomonadales</taxon>
        <taxon>Pseudomonadaceae</taxon>
        <taxon>Pseudomonas</taxon>
    </lineage>
</organism>
<keyword evidence="7" id="KW-1185">Reference proteome</keyword>
<evidence type="ECO:0000313" key="6">
    <source>
        <dbReference type="EMBL" id="TWR53087.1"/>
    </source>
</evidence>
<dbReference type="InterPro" id="IPR010215">
    <property type="entry name" value="Transcription_antiterm_RfaH"/>
</dbReference>
<dbReference type="GO" id="GO:0031564">
    <property type="term" value="P:transcription antitermination"/>
    <property type="evidence" value="ECO:0007669"/>
    <property type="project" value="UniProtKB-KW"/>
</dbReference>
<dbReference type="Proteomes" id="UP000198740">
    <property type="component" value="Unassembled WGS sequence"/>
</dbReference>
<dbReference type="PANTHER" id="PTHR30265:SF7">
    <property type="entry name" value="TRANSCRIPTION ANTITERMINATION PROTEIN RFAH"/>
    <property type="match status" value="1"/>
</dbReference>
<evidence type="ECO:0000256" key="1">
    <source>
        <dbReference type="ARBA" id="ARBA00022814"/>
    </source>
</evidence>
<gene>
    <name evidence="6" type="primary">rfaH</name>
    <name evidence="6" type="ORF">FIV39_31800</name>
    <name evidence="5" type="ORF">SAMN04490186_3586</name>
</gene>
<evidence type="ECO:0000313" key="7">
    <source>
        <dbReference type="Proteomes" id="UP000198740"/>
    </source>
</evidence>
<dbReference type="NCBIfam" id="TIGR01955">
    <property type="entry name" value="RfaH"/>
    <property type="match status" value="1"/>
</dbReference>
<dbReference type="Gene3D" id="3.30.70.940">
    <property type="entry name" value="NusG, N-terminal domain"/>
    <property type="match status" value="1"/>
</dbReference>
<evidence type="ECO:0000313" key="8">
    <source>
        <dbReference type="Proteomes" id="UP000317267"/>
    </source>
</evidence>
<dbReference type="OrthoDB" id="9790639at2"/>
<dbReference type="InterPro" id="IPR036735">
    <property type="entry name" value="NGN_dom_sf"/>
</dbReference>
<evidence type="ECO:0000256" key="3">
    <source>
        <dbReference type="ARBA" id="ARBA00023163"/>
    </source>
</evidence>
<dbReference type="SUPFAM" id="SSF50104">
    <property type="entry name" value="Translation proteins SH3-like domain"/>
    <property type="match status" value="1"/>
</dbReference>
<dbReference type="SMART" id="SM00738">
    <property type="entry name" value="NGN"/>
    <property type="match status" value="1"/>
</dbReference>
<dbReference type="CDD" id="cd09892">
    <property type="entry name" value="NGN_SP_RfaH"/>
    <property type="match status" value="1"/>
</dbReference>
<dbReference type="GO" id="GO:0005829">
    <property type="term" value="C:cytosol"/>
    <property type="evidence" value="ECO:0007669"/>
    <property type="project" value="TreeGrafter"/>
</dbReference>
<accession>A0A1H1GMG3</accession>
<evidence type="ECO:0000256" key="2">
    <source>
        <dbReference type="ARBA" id="ARBA00023015"/>
    </source>
</evidence>